<dbReference type="RefSeq" id="WP_189769004.1">
    <property type="nucleotide sequence ID" value="NZ_BNCK01000003.1"/>
</dbReference>
<evidence type="ECO:0000313" key="2">
    <source>
        <dbReference type="Proteomes" id="UP000623842"/>
    </source>
</evidence>
<proteinExistence type="predicted"/>
<evidence type="ECO:0000313" key="1">
    <source>
        <dbReference type="EMBL" id="GHF88962.1"/>
    </source>
</evidence>
<keyword evidence="2" id="KW-1185">Reference proteome</keyword>
<accession>A0A919BG96</accession>
<reference evidence="1" key="2">
    <citation type="submission" date="2020-09" db="EMBL/GenBank/DDBJ databases">
        <authorList>
            <person name="Sun Q."/>
            <person name="Kim S."/>
        </authorList>
    </citation>
    <scope>NUCLEOTIDE SEQUENCE</scope>
    <source>
        <strain evidence="1">KCTC 42731</strain>
    </source>
</reference>
<protein>
    <submittedName>
        <fullName evidence="1">Uncharacterized protein</fullName>
    </submittedName>
</protein>
<dbReference type="AlphaFoldDB" id="A0A919BG96"/>
<reference evidence="1" key="1">
    <citation type="journal article" date="2014" name="Int. J. Syst. Evol. Microbiol.">
        <title>Complete genome sequence of Corynebacterium casei LMG S-19264T (=DSM 44701T), isolated from a smear-ripened cheese.</title>
        <authorList>
            <consortium name="US DOE Joint Genome Institute (JGI-PGF)"/>
            <person name="Walter F."/>
            <person name="Albersmeier A."/>
            <person name="Kalinowski J."/>
            <person name="Ruckert C."/>
        </authorList>
    </citation>
    <scope>NUCLEOTIDE SEQUENCE</scope>
    <source>
        <strain evidence="1">KCTC 42731</strain>
    </source>
</reference>
<comment type="caution">
    <text evidence="1">The sequence shown here is derived from an EMBL/GenBank/DDBJ whole genome shotgun (WGS) entry which is preliminary data.</text>
</comment>
<sequence length="163" mass="18225">MIVILCIAGIFIAASIYFYFKAEGLHQQLLTTRKELKNNKKESKILVESFAIIARKSEESLKHRLKVAKDAGASSEVIEVFGPFVNNYSSIFAASVKGNGEMHKVTQKCYETYQKGSFRRFTGYVGTLDSHIKRAWSTNSLSGLIAFSEAMVFHIESTLEKAS</sequence>
<gene>
    <name evidence="1" type="ORF">GCM10017161_15930</name>
</gene>
<organism evidence="1 2">
    <name type="scientific">Thalassotalea marina</name>
    <dbReference type="NCBI Taxonomy" id="1673741"/>
    <lineage>
        <taxon>Bacteria</taxon>
        <taxon>Pseudomonadati</taxon>
        <taxon>Pseudomonadota</taxon>
        <taxon>Gammaproteobacteria</taxon>
        <taxon>Alteromonadales</taxon>
        <taxon>Colwelliaceae</taxon>
        <taxon>Thalassotalea</taxon>
    </lineage>
</organism>
<dbReference type="Proteomes" id="UP000623842">
    <property type="component" value="Unassembled WGS sequence"/>
</dbReference>
<name>A0A919BG96_9GAMM</name>
<dbReference type="EMBL" id="BNCK01000003">
    <property type="protein sequence ID" value="GHF88962.1"/>
    <property type="molecule type" value="Genomic_DNA"/>
</dbReference>